<feature type="domain" description="AAA+ ATPase" evidence="1">
    <location>
        <begin position="56"/>
        <end position="204"/>
    </location>
</feature>
<dbReference type="SUPFAM" id="SSF52540">
    <property type="entry name" value="P-loop containing nucleoside triphosphate hydrolases"/>
    <property type="match status" value="1"/>
</dbReference>
<evidence type="ECO:0000313" key="2">
    <source>
        <dbReference type="EMBL" id="QOT74509.1"/>
    </source>
</evidence>
<dbReference type="InterPro" id="IPR027417">
    <property type="entry name" value="P-loop_NTPase"/>
</dbReference>
<dbReference type="KEGG" id="sbar:H5V43_21795"/>
<evidence type="ECO:0000313" key="3">
    <source>
        <dbReference type="Proteomes" id="UP000593663"/>
    </source>
</evidence>
<dbReference type="SMART" id="SM00382">
    <property type="entry name" value="AAA"/>
    <property type="match status" value="1"/>
</dbReference>
<sequence>MTDELTHLHPDFRANALVSDEKRIAWIRTERWVGFPKAAAIVQRLEALLAYPKRPRMPCLLVYGRSGMGKSMAIARFCNAHPPTFNETEGSTTMPVVAFQMPREPLEQDFYEQMLRAMGVPVRGGMTKRDAERLCLRLLGELDTRVLIIDEMNNLLAGTSRQQRLFLNLIRFMTNELALPIVCAGTPEAHRALLFDQHLADRFDALELSPWRDDESFVFLLRCLGSTRPLRHASDLESRGVRRRLMDLSGGITGRIFRLVEEAAVAAVLSGREFMDEETFADELLVPPLASMQRHGRARHIPVAG</sequence>
<organism evidence="2 3">
    <name type="scientific">Sphingobium fuliginis (strain ATCC 27551)</name>
    <dbReference type="NCBI Taxonomy" id="336203"/>
    <lineage>
        <taxon>Bacteria</taxon>
        <taxon>Pseudomonadati</taxon>
        <taxon>Pseudomonadota</taxon>
        <taxon>Alphaproteobacteria</taxon>
        <taxon>Sphingomonadales</taxon>
        <taxon>Sphingomonadaceae</taxon>
        <taxon>Sphingobium</taxon>
    </lineage>
</organism>
<dbReference type="PANTHER" id="PTHR35894">
    <property type="entry name" value="GENERAL SECRETION PATHWAY PROTEIN A-RELATED"/>
    <property type="match status" value="1"/>
</dbReference>
<geneLocation type="plasmid" evidence="2 3">
    <name>p1</name>
</geneLocation>
<dbReference type="PANTHER" id="PTHR35894:SF1">
    <property type="entry name" value="PHOSPHORIBULOKINASE _ URIDINE KINASE FAMILY"/>
    <property type="match status" value="1"/>
</dbReference>
<dbReference type="EMBL" id="CP060037">
    <property type="protein sequence ID" value="QOT74509.1"/>
    <property type="molecule type" value="Genomic_DNA"/>
</dbReference>
<name>A0A7M2GRJ0_SPHSA</name>
<reference evidence="3" key="1">
    <citation type="submission" date="2020-08" db="EMBL/GenBank/DDBJ databases">
        <title>Complete genome sequence of Sphingobium barthaii strain KK22, a high-molecular-weight polycyclic aromatic hydrocarbon-degrading soil bacterium.</title>
        <authorList>
            <person name="Mori J.F."/>
            <person name="Kanaly R.A."/>
        </authorList>
    </citation>
    <scope>NUCLEOTIDE SEQUENCE [LARGE SCALE GENOMIC DNA]</scope>
    <source>
        <strain evidence="3">KK22</strain>
        <plasmid evidence="3">p1</plasmid>
    </source>
</reference>
<proteinExistence type="predicted"/>
<dbReference type="InterPro" id="IPR008868">
    <property type="entry name" value="TniB"/>
</dbReference>
<dbReference type="Gene3D" id="3.40.50.300">
    <property type="entry name" value="P-loop containing nucleotide triphosphate hydrolases"/>
    <property type="match status" value="1"/>
</dbReference>
<evidence type="ECO:0000259" key="1">
    <source>
        <dbReference type="SMART" id="SM00382"/>
    </source>
</evidence>
<dbReference type="RefSeq" id="WP_025548959.1">
    <property type="nucleotide sequence ID" value="NZ_BATN01000031.1"/>
</dbReference>
<keyword evidence="2" id="KW-0614">Plasmid</keyword>
<gene>
    <name evidence="2" type="ORF">H5V43_21795</name>
</gene>
<accession>A0A7M2GRJ0</accession>
<dbReference type="Proteomes" id="UP000593663">
    <property type="component" value="Plasmid p1"/>
</dbReference>
<dbReference type="InterPro" id="IPR052026">
    <property type="entry name" value="ExeA_AAA_ATPase_DNA-bind"/>
</dbReference>
<protein>
    <submittedName>
        <fullName evidence="2">TniB family NTP-binding protein</fullName>
    </submittedName>
</protein>
<dbReference type="Pfam" id="PF05621">
    <property type="entry name" value="TniB"/>
    <property type="match status" value="1"/>
</dbReference>
<dbReference type="InterPro" id="IPR003593">
    <property type="entry name" value="AAA+_ATPase"/>
</dbReference>
<dbReference type="AlphaFoldDB" id="A0A7M2GRJ0"/>